<dbReference type="Pfam" id="PF19582">
    <property type="entry name" value="AdeT1_2"/>
    <property type="match status" value="1"/>
</dbReference>
<dbReference type="InterPro" id="IPR038404">
    <property type="entry name" value="TRAP_DctP_sf"/>
</dbReference>
<organism evidence="2 3">
    <name type="scientific">Acinetobacter baylyi</name>
    <dbReference type="NCBI Taxonomy" id="202950"/>
    <lineage>
        <taxon>Bacteria</taxon>
        <taxon>Pseudomonadati</taxon>
        <taxon>Pseudomonadota</taxon>
        <taxon>Gammaproteobacteria</taxon>
        <taxon>Moraxellales</taxon>
        <taxon>Moraxellaceae</taxon>
        <taxon>Acinetobacter</taxon>
    </lineage>
</organism>
<reference evidence="2 3" key="1">
    <citation type="submission" date="2023-07" db="EMBL/GenBank/DDBJ databases">
        <title>Functional and genomic diversity of the sorghum phyllosphere microbiome.</title>
        <authorList>
            <person name="Shade A."/>
        </authorList>
    </citation>
    <scope>NUCLEOTIDE SEQUENCE [LARGE SCALE GENOMIC DNA]</scope>
    <source>
        <strain evidence="2 3">SORGH_AS_0887</strain>
    </source>
</reference>
<accession>A0ABU0UW55</accession>
<gene>
    <name evidence="2" type="ORF">QE380_001714</name>
</gene>
<comment type="caution">
    <text evidence="2">The sequence shown here is derived from an EMBL/GenBank/DDBJ whole genome shotgun (WGS) entry which is preliminary data.</text>
</comment>
<evidence type="ECO:0008006" key="4">
    <source>
        <dbReference type="Google" id="ProtNLM"/>
    </source>
</evidence>
<evidence type="ECO:0000313" key="2">
    <source>
        <dbReference type="EMBL" id="MDQ1208791.1"/>
    </source>
</evidence>
<dbReference type="RefSeq" id="WP_307003320.1">
    <property type="nucleotide sequence ID" value="NZ_JAUTBK010000002.1"/>
</dbReference>
<dbReference type="InterPro" id="IPR045758">
    <property type="entry name" value="AdeT1/2"/>
</dbReference>
<dbReference type="Gene3D" id="3.40.190.170">
    <property type="entry name" value="Bacterial extracellular solute-binding protein, family 7"/>
    <property type="match status" value="1"/>
</dbReference>
<keyword evidence="3" id="KW-1185">Reference proteome</keyword>
<proteinExistence type="predicted"/>
<feature type="chain" id="PRO_5045842499" description="RND type efflux pump involved in aminoglycoside resistance (AdeT)" evidence="1">
    <location>
        <begin position="22"/>
        <end position="329"/>
    </location>
</feature>
<name>A0ABU0UW55_ACIBI</name>
<keyword evidence="1" id="KW-0732">Signal</keyword>
<evidence type="ECO:0000256" key="1">
    <source>
        <dbReference type="SAM" id="SignalP"/>
    </source>
</evidence>
<dbReference type="EMBL" id="JAUTBK010000002">
    <property type="protein sequence ID" value="MDQ1208791.1"/>
    <property type="molecule type" value="Genomic_DNA"/>
</dbReference>
<feature type="signal peptide" evidence="1">
    <location>
        <begin position="1"/>
        <end position="21"/>
    </location>
</feature>
<evidence type="ECO:0000313" key="3">
    <source>
        <dbReference type="Proteomes" id="UP001233360"/>
    </source>
</evidence>
<protein>
    <recommendedName>
        <fullName evidence="4">RND type efflux pump involved in aminoglycoside resistance (AdeT)</fullName>
    </recommendedName>
</protein>
<sequence length="329" mass="38214">MFKKILMAFGLLYCYSFSWSADQIWCIYDPVGTQGDITRRAKEIGNYALSQHIKIQIKSYQSEKEAILRFDQKQCSGLIASNFNTRKYNRFMASTSGVGFISSNQTAKSFMQLLGNADLTPYMYQNDYEAVGMLPLGMAYMVLKGTDINTVSDLKNKKIGVLKDEMPQIALVKAVGAQPVTIEFESAIKAFKENRIDILPAPIYGLLPYKLENEFGKPIRVVNFPLAYTAMNVIIRQNNYPKSFGQYIRNWFSLHSASLINQAIRWENSLSAYYWMDVSYQEKQAYDMMLARVRQRFIQSEYYDPHFVKLIRRLRCMDEPRYFECQFRS</sequence>
<dbReference type="Proteomes" id="UP001233360">
    <property type="component" value="Unassembled WGS sequence"/>
</dbReference>
<dbReference type="SUPFAM" id="SSF53850">
    <property type="entry name" value="Periplasmic binding protein-like II"/>
    <property type="match status" value="1"/>
</dbReference>